<feature type="compositionally biased region" description="Polar residues" evidence="1">
    <location>
        <begin position="368"/>
        <end position="386"/>
    </location>
</feature>
<gene>
    <name evidence="2" type="ORF">AJ80_08735</name>
</gene>
<protein>
    <submittedName>
        <fullName evidence="2">Uncharacterized protein</fullName>
    </submittedName>
</protein>
<dbReference type="STRING" id="1447883.A0A2B7X2Q7"/>
<feature type="region of interest" description="Disordered" evidence="1">
    <location>
        <begin position="720"/>
        <end position="848"/>
    </location>
</feature>
<feature type="compositionally biased region" description="Polar residues" evidence="1">
    <location>
        <begin position="721"/>
        <end position="737"/>
    </location>
</feature>
<sequence>MVFFHKNKSQASLLGFHEARSQDSIISNSYHRPATPRSPPQSSAEPSGNPASHHYSAQHPYNRPQSFAHTGELYDPGYTHPAHAVTSPSYSELPSESAPLPPPHHYTTVSNSHGQRPSSRPALNVVPGPALGSNSDSSAAPDLSSPDQAWTPQSPESPPHLEQQPRKSRRSFFGFKDTSSKVGRNLSVRRKTAVQNTLTKKSPKVQSFDPPLEHENQAIDSRMPHHSKNPSQTRIRDQYPSSRPPPRSSSSNIEVDFIEQRPVQRVNTDPALRSDLYQDRPLPDPYQDPANTRLGNQIAQQNPQFQIDQPNKTTIRQVPGQQLQPIQPSQRHADTPQLDTHHLPRPPSQQSFGPPSPLPPPYQSSEPAQQNNSFRQNLQASAQVASQGGMAGDRQTGLRQPSDSIAPHGQGHDGQIDAQQYPPSLLQHGSSGFKGNLSQQSLAEQGRETPPLPPTKGQDKLSESEVRALMLKLEELQAKYNKVKKYYFEKDAQVQQLQNTVAHQRMSASRTVLDDNEYTTRFSRLDGAINNLAFNIRKDWKNIPPWLLGVVSEDAHIVGTKEMTAVGRACLTRWLVDEIFNRYFHPGVEPNLSRQLKVIEQNVRMLGTSVSDDDKENHLARLSSWRRTTLDGLGEVLNNKLAEDYRVQLTQNLVEKLTASLEMNLKSPPPPGLENGVSMIVELAVGIMANIPLESREISVEYFHPGAQITETYMKVETTLPPLSNPSLDSRLSSEPQSAIERPGQGSMKGLDPNDVSLGELERDSAKDSSSSSTTLSAYGGNHPQAQAPPYQHVQPVKEPRKKSVFGSLISKKPHPSAPPPGPIDTGRPGSSSIRDPKDRDEPEQKEVENRIRFAAFVTVEVRGKGTSNVIVKAPVYTIA</sequence>
<evidence type="ECO:0000313" key="3">
    <source>
        <dbReference type="Proteomes" id="UP000224634"/>
    </source>
</evidence>
<feature type="compositionally biased region" description="Polar residues" evidence="1">
    <location>
        <begin position="107"/>
        <end position="118"/>
    </location>
</feature>
<dbReference type="EMBL" id="PDNA01000214">
    <property type="protein sequence ID" value="PGH03140.1"/>
    <property type="molecule type" value="Genomic_DNA"/>
</dbReference>
<evidence type="ECO:0000256" key="1">
    <source>
        <dbReference type="SAM" id="MobiDB-lite"/>
    </source>
</evidence>
<evidence type="ECO:0000313" key="2">
    <source>
        <dbReference type="EMBL" id="PGH03140.1"/>
    </source>
</evidence>
<accession>A0A2B7X2Q7</accession>
<feature type="region of interest" description="Disordered" evidence="1">
    <location>
        <begin position="28"/>
        <end position="293"/>
    </location>
</feature>
<feature type="compositionally biased region" description="Low complexity" evidence="1">
    <location>
        <begin position="133"/>
        <end position="147"/>
    </location>
</feature>
<feature type="compositionally biased region" description="Low complexity" evidence="1">
    <location>
        <begin position="87"/>
        <end position="98"/>
    </location>
</feature>
<feature type="compositionally biased region" description="Low complexity" evidence="1">
    <location>
        <begin position="768"/>
        <end position="778"/>
    </location>
</feature>
<feature type="compositionally biased region" description="Basic and acidic residues" evidence="1">
    <location>
        <begin position="331"/>
        <end position="342"/>
    </location>
</feature>
<comment type="caution">
    <text evidence="2">The sequence shown here is derived from an EMBL/GenBank/DDBJ whole genome shotgun (WGS) entry which is preliminary data.</text>
</comment>
<proteinExistence type="predicted"/>
<organism evidence="2 3">
    <name type="scientific">Polytolypa hystricis (strain UAMH7299)</name>
    <dbReference type="NCBI Taxonomy" id="1447883"/>
    <lineage>
        <taxon>Eukaryota</taxon>
        <taxon>Fungi</taxon>
        <taxon>Dikarya</taxon>
        <taxon>Ascomycota</taxon>
        <taxon>Pezizomycotina</taxon>
        <taxon>Eurotiomycetes</taxon>
        <taxon>Eurotiomycetidae</taxon>
        <taxon>Onygenales</taxon>
        <taxon>Onygenales incertae sedis</taxon>
        <taxon>Polytolypa</taxon>
    </lineage>
</organism>
<reference evidence="2 3" key="1">
    <citation type="submission" date="2017-10" db="EMBL/GenBank/DDBJ databases">
        <title>Comparative genomics in systemic dimorphic fungi from Ajellomycetaceae.</title>
        <authorList>
            <person name="Munoz J.F."/>
            <person name="Mcewen J.G."/>
            <person name="Clay O.K."/>
            <person name="Cuomo C.A."/>
        </authorList>
    </citation>
    <scope>NUCLEOTIDE SEQUENCE [LARGE SCALE GENOMIC DNA]</scope>
    <source>
        <strain evidence="2 3">UAMH7299</strain>
    </source>
</reference>
<feature type="region of interest" description="Disordered" evidence="1">
    <location>
        <begin position="322"/>
        <end position="461"/>
    </location>
</feature>
<feature type="compositionally biased region" description="Polar residues" evidence="1">
    <location>
        <begin position="40"/>
        <end position="50"/>
    </location>
</feature>
<keyword evidence="3" id="KW-1185">Reference proteome</keyword>
<dbReference type="AlphaFoldDB" id="A0A2B7X2Q7"/>
<feature type="compositionally biased region" description="Basic and acidic residues" evidence="1">
    <location>
        <begin position="835"/>
        <end position="848"/>
    </location>
</feature>
<dbReference type="Proteomes" id="UP000224634">
    <property type="component" value="Unassembled WGS sequence"/>
</dbReference>
<dbReference type="OrthoDB" id="4155914at2759"/>
<name>A0A2B7X2Q7_POLH7</name>
<feature type="compositionally biased region" description="Polar residues" evidence="1">
    <location>
        <begin position="417"/>
        <end position="430"/>
    </location>
</feature>